<name>A0AB34FF31_9HYPO</name>
<evidence type="ECO:0000256" key="5">
    <source>
        <dbReference type="ARBA" id="ARBA00022781"/>
    </source>
</evidence>
<comment type="subcellular location">
    <subcellularLocation>
        <location evidence="1">Membrane</location>
        <topology evidence="1">Multi-pass membrane protein</topology>
    </subcellularLocation>
    <subcellularLocation>
        <location evidence="11">Vacuole membrane</location>
        <topology evidence="11">Multi-pass membrane protein</topology>
    </subcellularLocation>
</comment>
<organism evidence="13 14">
    <name type="scientific">Purpureocillium lavendulum</name>
    <dbReference type="NCBI Taxonomy" id="1247861"/>
    <lineage>
        <taxon>Eukaryota</taxon>
        <taxon>Fungi</taxon>
        <taxon>Dikarya</taxon>
        <taxon>Ascomycota</taxon>
        <taxon>Pezizomycotina</taxon>
        <taxon>Sordariomycetes</taxon>
        <taxon>Hypocreomycetidae</taxon>
        <taxon>Hypocreales</taxon>
        <taxon>Ophiocordycipitaceae</taxon>
        <taxon>Purpureocillium</taxon>
    </lineage>
</organism>
<evidence type="ECO:0000256" key="9">
    <source>
        <dbReference type="ARBA" id="ARBA00045519"/>
    </source>
</evidence>
<accession>A0AB34FF31</accession>
<dbReference type="InterPro" id="IPR035921">
    <property type="entry name" value="F/V-ATP_Csub_sf"/>
</dbReference>
<evidence type="ECO:0000256" key="6">
    <source>
        <dbReference type="ARBA" id="ARBA00022989"/>
    </source>
</evidence>
<dbReference type="SUPFAM" id="SSF81333">
    <property type="entry name" value="F1F0 ATP synthase subunit C"/>
    <property type="match status" value="1"/>
</dbReference>
<comment type="function">
    <text evidence="11">Proton-conducting pore forming of the V0 complex of vacuolar(H+)-ATPase (V-ATPase), a multisubunit enzyme composed of a peripheral complex (V1) that hydrolyzes ATP and a membrane integral complex (V0) that translocates protons. V-ATPase is responsible for acidifying and maintaining the pH of intracellular compartments.</text>
</comment>
<evidence type="ECO:0000256" key="8">
    <source>
        <dbReference type="ARBA" id="ARBA00023136"/>
    </source>
</evidence>
<dbReference type="InterPro" id="IPR011555">
    <property type="entry name" value="ATPase_proteolipid_su_C_euk"/>
</dbReference>
<dbReference type="EMBL" id="JAQHRD010000009">
    <property type="protein sequence ID" value="KAJ6438054.1"/>
    <property type="molecule type" value="Genomic_DNA"/>
</dbReference>
<dbReference type="Gene3D" id="1.20.120.610">
    <property type="entry name" value="lithium bound rotor ring of v- atpase"/>
    <property type="match status" value="1"/>
</dbReference>
<dbReference type="InterPro" id="IPR000245">
    <property type="entry name" value="ATPase_proteolipid_csu"/>
</dbReference>
<dbReference type="AlphaFoldDB" id="A0AB34FF31"/>
<comment type="function">
    <text evidence="9">Proton-conducting pore forming subunit of the V0 complex of vacuolar(H+)-ATPase (V-ATPase), a multisubunit enzyme composed of a peripheral complex (V1) that hydrolyzes ATP and a membrane integral complex (V0) that translocates protons. V-ATPase is responsible for acidifying and maintaining the pH of intracellular compartments.</text>
</comment>
<evidence type="ECO:0000256" key="11">
    <source>
        <dbReference type="RuleBase" id="RU363060"/>
    </source>
</evidence>
<dbReference type="PRINTS" id="PR00122">
    <property type="entry name" value="VACATPASE"/>
</dbReference>
<dbReference type="CDD" id="cd18176">
    <property type="entry name" value="ATP-synt_Vo_c_ATP6C_rpt2"/>
    <property type="match status" value="1"/>
</dbReference>
<dbReference type="NCBIfam" id="TIGR01100">
    <property type="entry name" value="V_ATP_synt_C"/>
    <property type="match status" value="1"/>
</dbReference>
<dbReference type="GO" id="GO:0033179">
    <property type="term" value="C:proton-transporting V-type ATPase, V0 domain"/>
    <property type="evidence" value="ECO:0007669"/>
    <property type="project" value="InterPro"/>
</dbReference>
<dbReference type="PANTHER" id="PTHR10263">
    <property type="entry name" value="V-TYPE PROTON ATPASE PROTEOLIPID SUBUNIT"/>
    <property type="match status" value="1"/>
</dbReference>
<proteinExistence type="inferred from homology"/>
<comment type="similarity">
    <text evidence="2 11">Belongs to the V-ATPase proteolipid subunit family.</text>
</comment>
<comment type="caution">
    <text evidence="13">The sequence shown here is derived from an EMBL/GenBank/DDBJ whole genome shotgun (WGS) entry which is preliminary data.</text>
</comment>
<dbReference type="Pfam" id="PF00137">
    <property type="entry name" value="ATP-synt_C"/>
    <property type="match status" value="1"/>
</dbReference>
<sequence length="124" mass="12951">MAQILSIYGLVISVIIANSVKEKMAIHTGFLQLGAGLAVGLCGLAAGFAIGIVGDAGGASLFTCWSSTRILTECALVRASTQQPRLYVGMVLILIFSEVLGLYGGVVAIMMYSRSNQGVTECVY</sequence>
<evidence type="ECO:0000256" key="3">
    <source>
        <dbReference type="ARBA" id="ARBA00022448"/>
    </source>
</evidence>
<feature type="transmembrane region" description="Helical" evidence="11">
    <location>
        <begin position="35"/>
        <end position="65"/>
    </location>
</feature>
<evidence type="ECO:0000256" key="10">
    <source>
        <dbReference type="ARBA" id="ARBA00046480"/>
    </source>
</evidence>
<evidence type="ECO:0000313" key="14">
    <source>
        <dbReference type="Proteomes" id="UP001163105"/>
    </source>
</evidence>
<comment type="subunit">
    <text evidence="10 11">V-ATPase is a heteromultimeric enzyme composed of a peripheral catalytic V1 complex (components A to H) attached to an integral membrane V0 proton pore complex (components: a, c, c', c'', d, e, f and VOA1). The decameric c-ring forms the proton-conducting pore, and is composed of eight proteolipid subunits c, one subunit c' and one subunit c''.</text>
</comment>
<evidence type="ECO:0000256" key="4">
    <source>
        <dbReference type="ARBA" id="ARBA00022692"/>
    </source>
</evidence>
<feature type="transmembrane region" description="Helical" evidence="11">
    <location>
        <begin position="86"/>
        <end position="112"/>
    </location>
</feature>
<comment type="caution">
    <text evidence="11">Lacks conserved residue(s) required for the propagation of feature annotation.</text>
</comment>
<keyword evidence="3 11" id="KW-0813">Transport</keyword>
<keyword evidence="11" id="KW-0926">Vacuole</keyword>
<keyword evidence="14" id="KW-1185">Reference proteome</keyword>
<dbReference type="InterPro" id="IPR002379">
    <property type="entry name" value="ATPase_proteolipid_c-like_dom"/>
</dbReference>
<keyword evidence="7 11" id="KW-0406">Ion transport</keyword>
<protein>
    <recommendedName>
        <fullName evidence="11">V-type proton ATPase proteolipid subunit</fullName>
    </recommendedName>
</protein>
<feature type="domain" description="V-ATPase proteolipid subunit C-like" evidence="12">
    <location>
        <begin position="75"/>
        <end position="111"/>
    </location>
</feature>
<evidence type="ECO:0000259" key="12">
    <source>
        <dbReference type="Pfam" id="PF00137"/>
    </source>
</evidence>
<keyword evidence="8 11" id="KW-0472">Membrane</keyword>
<evidence type="ECO:0000256" key="2">
    <source>
        <dbReference type="ARBA" id="ARBA00007296"/>
    </source>
</evidence>
<keyword evidence="5 11" id="KW-0375">Hydrogen ion transport</keyword>
<reference evidence="13" key="1">
    <citation type="submission" date="2023-01" db="EMBL/GenBank/DDBJ databases">
        <title>The growth and conidiation of Purpureocillium lavendulum are regulated by nitrogen source and histone H3K14 acetylation.</title>
        <authorList>
            <person name="Tang P."/>
            <person name="Han J."/>
            <person name="Zhang C."/>
            <person name="Tang P."/>
            <person name="Qi F."/>
            <person name="Zhang K."/>
            <person name="Liang L."/>
        </authorList>
    </citation>
    <scope>NUCLEOTIDE SEQUENCE</scope>
    <source>
        <strain evidence="13">YMF1.00683</strain>
    </source>
</reference>
<dbReference type="GO" id="GO:0046961">
    <property type="term" value="F:proton-transporting ATPase activity, rotational mechanism"/>
    <property type="evidence" value="ECO:0007669"/>
    <property type="project" value="InterPro"/>
</dbReference>
<keyword evidence="4 11" id="KW-0812">Transmembrane</keyword>
<gene>
    <name evidence="13" type="primary">ATPeV0C</name>
    <name evidence="13" type="ORF">O9K51_09476</name>
</gene>
<evidence type="ECO:0000256" key="7">
    <source>
        <dbReference type="ARBA" id="ARBA00023065"/>
    </source>
</evidence>
<keyword evidence="6 11" id="KW-1133">Transmembrane helix</keyword>
<evidence type="ECO:0000313" key="13">
    <source>
        <dbReference type="EMBL" id="KAJ6438054.1"/>
    </source>
</evidence>
<evidence type="ECO:0000256" key="1">
    <source>
        <dbReference type="ARBA" id="ARBA00004141"/>
    </source>
</evidence>
<dbReference type="Proteomes" id="UP001163105">
    <property type="component" value="Unassembled WGS sequence"/>
</dbReference>
<dbReference type="GO" id="GO:0005774">
    <property type="term" value="C:vacuolar membrane"/>
    <property type="evidence" value="ECO:0007669"/>
    <property type="project" value="UniProtKB-SubCell"/>
</dbReference>